<feature type="chain" id="PRO_5038469198" evidence="1">
    <location>
        <begin position="22"/>
        <end position="234"/>
    </location>
</feature>
<feature type="signal peptide" evidence="1">
    <location>
        <begin position="1"/>
        <end position="21"/>
    </location>
</feature>
<evidence type="ECO:0000313" key="3">
    <source>
        <dbReference type="EMBL" id="MBC8539979.1"/>
    </source>
</evidence>
<evidence type="ECO:0000256" key="1">
    <source>
        <dbReference type="SAM" id="SignalP"/>
    </source>
</evidence>
<dbReference type="RefSeq" id="WP_249311141.1">
    <property type="nucleotide sequence ID" value="NZ_JACRSU010000001.1"/>
</dbReference>
<evidence type="ECO:0000313" key="4">
    <source>
        <dbReference type="Proteomes" id="UP000611762"/>
    </source>
</evidence>
<organism evidence="3 4">
    <name type="scientific">Congzhengia minquanensis</name>
    <dbReference type="NCBI Taxonomy" id="2763657"/>
    <lineage>
        <taxon>Bacteria</taxon>
        <taxon>Bacillati</taxon>
        <taxon>Bacillota</taxon>
        <taxon>Clostridia</taxon>
        <taxon>Eubacteriales</taxon>
        <taxon>Oscillospiraceae</taxon>
        <taxon>Congzhengia</taxon>
    </lineage>
</organism>
<reference evidence="3" key="1">
    <citation type="submission" date="2020-08" db="EMBL/GenBank/DDBJ databases">
        <title>Genome public.</title>
        <authorList>
            <person name="Liu C."/>
            <person name="Sun Q."/>
        </authorList>
    </citation>
    <scope>NUCLEOTIDE SEQUENCE</scope>
    <source>
        <strain evidence="3">H8</strain>
    </source>
</reference>
<accession>A0A926DLM3</accession>
<keyword evidence="1" id="KW-0732">Signal</keyword>
<dbReference type="EMBL" id="JACRSU010000001">
    <property type="protein sequence ID" value="MBC8539979.1"/>
    <property type="molecule type" value="Genomic_DNA"/>
</dbReference>
<dbReference type="Proteomes" id="UP000611762">
    <property type="component" value="Unassembled WGS sequence"/>
</dbReference>
<proteinExistence type="predicted"/>
<evidence type="ECO:0000259" key="2">
    <source>
        <dbReference type="Pfam" id="PF13349"/>
    </source>
</evidence>
<name>A0A926DLM3_9FIRM</name>
<dbReference type="AlphaFoldDB" id="A0A926DLM3"/>
<gene>
    <name evidence="3" type="ORF">H8698_03180</name>
</gene>
<comment type="caution">
    <text evidence="3">The sequence shown here is derived from an EMBL/GenBank/DDBJ whole genome shotgun (WGS) entry which is preliminary data.</text>
</comment>
<feature type="domain" description="DUF4097" evidence="2">
    <location>
        <begin position="52"/>
        <end position="185"/>
    </location>
</feature>
<protein>
    <submittedName>
        <fullName evidence="3">DUF4097 family beta strand repeat protein</fullName>
    </submittedName>
</protein>
<sequence length="234" mass="25401">MKKILKNQIVAIGLAAVVAAAGTLLTGCGAKPSGEEHEFVEKNYTAPAEDVNTLTIDVKNRKIELLPSENGQICITYYESDKEFYELNRTEEKELRMTYAENKQWGDYVGRKTAPENRTVRIELPQSALHSLTLNTTNADISLPPLSVLNSVTVSVNNGNIALENLNPGNSVTLNAKNGNISGTIAGTMDEFAIHTQVKKGESNLPPEKETGTKTLLASANNGNIQLNFLGQNE</sequence>
<dbReference type="Pfam" id="PF13349">
    <property type="entry name" value="DUF4097"/>
    <property type="match status" value="1"/>
</dbReference>
<dbReference type="PROSITE" id="PS51257">
    <property type="entry name" value="PROKAR_LIPOPROTEIN"/>
    <property type="match status" value="1"/>
</dbReference>
<dbReference type="InterPro" id="IPR025164">
    <property type="entry name" value="Toastrack_DUF4097"/>
</dbReference>
<keyword evidence="4" id="KW-1185">Reference proteome</keyword>